<evidence type="ECO:0000313" key="5">
    <source>
        <dbReference type="Proteomes" id="UP000533269"/>
    </source>
</evidence>
<accession>A0A7W4XVX9</accession>
<evidence type="ECO:0000256" key="1">
    <source>
        <dbReference type="ARBA" id="ARBA00022676"/>
    </source>
</evidence>
<dbReference type="RefSeq" id="WP_183390179.1">
    <property type="nucleotide sequence ID" value="NZ_JACHVY010000001.1"/>
</dbReference>
<dbReference type="Gene3D" id="3.40.50.2000">
    <property type="entry name" value="Glycogen Phosphorylase B"/>
    <property type="match status" value="2"/>
</dbReference>
<name>A0A7W4XVX9_KINRA</name>
<protein>
    <submittedName>
        <fullName evidence="4">Glycosyltransferase involved in cell wall biosynthesis</fullName>
    </submittedName>
</protein>
<evidence type="ECO:0000313" key="4">
    <source>
        <dbReference type="EMBL" id="MBB2899565.1"/>
    </source>
</evidence>
<dbReference type="InterPro" id="IPR028098">
    <property type="entry name" value="Glyco_trans_4-like_N"/>
</dbReference>
<gene>
    <name evidence="4" type="ORF">FHR75_000353</name>
</gene>
<reference evidence="4 5" key="2">
    <citation type="submission" date="2020-08" db="EMBL/GenBank/DDBJ databases">
        <authorList>
            <person name="Partida-Martinez L."/>
            <person name="Huntemann M."/>
            <person name="Clum A."/>
            <person name="Wang J."/>
            <person name="Palaniappan K."/>
            <person name="Ritter S."/>
            <person name="Chen I.-M."/>
            <person name="Stamatis D."/>
            <person name="Reddy T."/>
            <person name="O'Malley R."/>
            <person name="Daum C."/>
            <person name="Shapiro N."/>
            <person name="Ivanova N."/>
            <person name="Kyrpides N."/>
            <person name="Woyke T."/>
        </authorList>
    </citation>
    <scope>NUCLEOTIDE SEQUENCE [LARGE SCALE GENOMIC DNA]</scope>
    <source>
        <strain evidence="4 5">AS2.23</strain>
    </source>
</reference>
<dbReference type="GO" id="GO:0016758">
    <property type="term" value="F:hexosyltransferase activity"/>
    <property type="evidence" value="ECO:0007669"/>
    <property type="project" value="TreeGrafter"/>
</dbReference>
<comment type="caution">
    <text evidence="4">The sequence shown here is derived from an EMBL/GenBank/DDBJ whole genome shotgun (WGS) entry which is preliminary data.</text>
</comment>
<proteinExistence type="predicted"/>
<dbReference type="PANTHER" id="PTHR45947">
    <property type="entry name" value="SULFOQUINOVOSYL TRANSFERASE SQD2"/>
    <property type="match status" value="1"/>
</dbReference>
<keyword evidence="1" id="KW-0328">Glycosyltransferase</keyword>
<keyword evidence="2 4" id="KW-0808">Transferase</keyword>
<dbReference type="GO" id="GO:1901137">
    <property type="term" value="P:carbohydrate derivative biosynthetic process"/>
    <property type="evidence" value="ECO:0007669"/>
    <property type="project" value="UniProtKB-ARBA"/>
</dbReference>
<dbReference type="EMBL" id="JACHVY010000001">
    <property type="protein sequence ID" value="MBB2899565.1"/>
    <property type="molecule type" value="Genomic_DNA"/>
</dbReference>
<evidence type="ECO:0000256" key="2">
    <source>
        <dbReference type="ARBA" id="ARBA00022679"/>
    </source>
</evidence>
<dbReference type="AlphaFoldDB" id="A0A7W4XVX9"/>
<dbReference type="PANTHER" id="PTHR45947:SF3">
    <property type="entry name" value="SULFOQUINOVOSYL TRANSFERASE SQD2"/>
    <property type="match status" value="1"/>
</dbReference>
<organism evidence="4 5">
    <name type="scientific">Kineococcus radiotolerans</name>
    <dbReference type="NCBI Taxonomy" id="131568"/>
    <lineage>
        <taxon>Bacteria</taxon>
        <taxon>Bacillati</taxon>
        <taxon>Actinomycetota</taxon>
        <taxon>Actinomycetes</taxon>
        <taxon>Kineosporiales</taxon>
        <taxon>Kineosporiaceae</taxon>
        <taxon>Kineococcus</taxon>
    </lineage>
</organism>
<sequence length="373" mass="38115">MRVLHVVTLVSPDGAFGGPVAVATHQGAALRARGHDVRAVAGALGYAGEPPGDLGGTPLRAHPLRRLLPGAGFSGLTSPRLLADVRRALRWADVVHVHLARDLVTLPAARLALAAGVPLVVQPHGMVVPTANPLARPLDLALTRPVLRGASAVLHLTPAEEAGLGRLVPPAPGWRRLPNGIPPVAVPPPLPARPGVLFLGRLAARKRPVLFARTAAALLAAGIDADFALVGPDEGEGGAVRAVVEAAGDPRLRWEGALAPGEVAARLARASLVVLPSLAEPFPVAVLEAMAMGRAVLVVEDCGLAPAVAAAGAGAVVGPEPADLLPAVRDLLTRDGALARAGAAAWRTSQSQFSMDPVAARLETIYADAVSRR</sequence>
<dbReference type="Proteomes" id="UP000533269">
    <property type="component" value="Unassembled WGS sequence"/>
</dbReference>
<feature type="domain" description="Glycosyltransferase subfamily 4-like N-terminal" evidence="3">
    <location>
        <begin position="17"/>
        <end position="180"/>
    </location>
</feature>
<dbReference type="InterPro" id="IPR050194">
    <property type="entry name" value="Glycosyltransferase_grp1"/>
</dbReference>
<dbReference type="Pfam" id="PF13579">
    <property type="entry name" value="Glyco_trans_4_4"/>
    <property type="match status" value="1"/>
</dbReference>
<dbReference type="Pfam" id="PF13692">
    <property type="entry name" value="Glyco_trans_1_4"/>
    <property type="match status" value="1"/>
</dbReference>
<dbReference type="SUPFAM" id="SSF53756">
    <property type="entry name" value="UDP-Glycosyltransferase/glycogen phosphorylase"/>
    <property type="match status" value="1"/>
</dbReference>
<evidence type="ECO:0000259" key="3">
    <source>
        <dbReference type="Pfam" id="PF13579"/>
    </source>
</evidence>
<reference evidence="4 5" key="1">
    <citation type="submission" date="2020-08" db="EMBL/GenBank/DDBJ databases">
        <title>The Agave Microbiome: Exploring the role of microbial communities in plant adaptations to desert environments.</title>
        <authorList>
            <person name="Partida-Martinez L.P."/>
        </authorList>
    </citation>
    <scope>NUCLEOTIDE SEQUENCE [LARGE SCALE GENOMIC DNA]</scope>
    <source>
        <strain evidence="4 5">AS2.23</strain>
    </source>
</reference>